<evidence type="ECO:0000256" key="5">
    <source>
        <dbReference type="ARBA" id="ARBA00023049"/>
    </source>
</evidence>
<dbReference type="EMBL" id="JAJEQF010000001">
    <property type="protein sequence ID" value="MCC2166331.1"/>
    <property type="molecule type" value="Genomic_DNA"/>
</dbReference>
<evidence type="ECO:0000256" key="3">
    <source>
        <dbReference type="ARBA" id="ARBA00022801"/>
    </source>
</evidence>
<evidence type="ECO:0000256" key="2">
    <source>
        <dbReference type="ARBA" id="ARBA00022723"/>
    </source>
</evidence>
<evidence type="ECO:0000256" key="1">
    <source>
        <dbReference type="ARBA" id="ARBA00022670"/>
    </source>
</evidence>
<accession>A0AAE3AT63</accession>
<dbReference type="GO" id="GO:0046872">
    <property type="term" value="F:metal ion binding"/>
    <property type="evidence" value="ECO:0007669"/>
    <property type="project" value="UniProtKB-UniRule"/>
</dbReference>
<dbReference type="InterPro" id="IPR001567">
    <property type="entry name" value="Pept_M3A_M3B_dom"/>
</dbReference>
<sequence length="558" mass="66277">MKFKDMPYKRVDYDKTAEQFKTLTKRVKEAKSGEELWEIHQEYYKVYQNMMDSMTIAEIRHDGNTADPFYAAEKDYYDETAPMLSSLATDYQRALYESPYRSFMEEKIGRVAFATMDNAIKSMDESIIGLMQEENALTTQYNKLIASAKIPFDGQVCNLSLLRPYLTGNDRTVRRQAWKAYSDYFMTVADELDDIYDKLVKNRTAQAKAMGYDNYIQLGYYRMNRNSYDRNDVENFRRQVKEVFVPFAERVHEIRRKRLGLEKLSYIDNEVYFKEGNPDPVGTAQEILESGQKMYAELSPETKEFFDFMMENELFDVFGRKDKKQGGYMTYLHQYHSPFIFANFNGTSGDVDVITHECGHAFQGYLSGQDPIMEHADITMETAEIHSMSMEFFTDPWMKEFFGDREKDFLSMQLEDAIRFIPYGTMVDEFQHIVYETPELTPQERRREWSRLEKIYMPHLDYEEDPFFSKGGFWQKQQHIYNSPFYYIDYVLAQSCAFQYKVWMDEDYREAWKSYLALCRLSASKFYPEMLRECGLKVPFEDGYFEEIVEKLEKKLHP</sequence>
<keyword evidence="2 6" id="KW-0479">Metal-binding</keyword>
<dbReference type="Pfam" id="PF01432">
    <property type="entry name" value="Peptidase_M3"/>
    <property type="match status" value="1"/>
</dbReference>
<evidence type="ECO:0000313" key="8">
    <source>
        <dbReference type="EMBL" id="MCC2166331.1"/>
    </source>
</evidence>
<keyword evidence="1 6" id="KW-0645">Protease</keyword>
<dbReference type="AlphaFoldDB" id="A0AAE3AT63"/>
<dbReference type="GO" id="GO:0006508">
    <property type="term" value="P:proteolysis"/>
    <property type="evidence" value="ECO:0007669"/>
    <property type="project" value="UniProtKB-KW"/>
</dbReference>
<keyword evidence="5 6" id="KW-0482">Metalloprotease</keyword>
<dbReference type="SUPFAM" id="SSF55486">
    <property type="entry name" value="Metalloproteases ('zincins'), catalytic domain"/>
    <property type="match status" value="1"/>
</dbReference>
<keyword evidence="4 6" id="KW-0862">Zinc</keyword>
<feature type="domain" description="Peptidase M3A/M3B catalytic" evidence="7">
    <location>
        <begin position="169"/>
        <end position="547"/>
    </location>
</feature>
<comment type="cofactor">
    <cofactor evidence="6">
        <name>Zn(2+)</name>
        <dbReference type="ChEBI" id="CHEBI:29105"/>
    </cofactor>
    <text evidence="6">Binds 1 zinc ion.</text>
</comment>
<dbReference type="NCBIfam" id="TIGR02289">
    <property type="entry name" value="M3_not_pepF"/>
    <property type="match status" value="1"/>
</dbReference>
<dbReference type="Gene3D" id="1.10.1370.30">
    <property type="match status" value="1"/>
</dbReference>
<protein>
    <submittedName>
        <fullName evidence="8">M3 family oligoendopeptidase</fullName>
    </submittedName>
</protein>
<dbReference type="Proteomes" id="UP001199355">
    <property type="component" value="Unassembled WGS sequence"/>
</dbReference>
<dbReference type="GO" id="GO:0004222">
    <property type="term" value="F:metalloendopeptidase activity"/>
    <property type="evidence" value="ECO:0007669"/>
    <property type="project" value="InterPro"/>
</dbReference>
<reference evidence="8 9" key="1">
    <citation type="submission" date="2021-10" db="EMBL/GenBank/DDBJ databases">
        <title>Anaerobic single-cell dispensing facilitates the cultivation of human gut bacteria.</title>
        <authorList>
            <person name="Afrizal A."/>
        </authorList>
    </citation>
    <scope>NUCLEOTIDE SEQUENCE [LARGE SCALE GENOMIC DNA]</scope>
    <source>
        <strain evidence="8 9">CLA-AA-H244</strain>
    </source>
</reference>
<evidence type="ECO:0000256" key="6">
    <source>
        <dbReference type="RuleBase" id="RU003435"/>
    </source>
</evidence>
<gene>
    <name evidence="8" type="ORF">LKD45_01235</name>
</gene>
<organism evidence="8 9">
    <name type="scientific">Gallintestinimicrobium propionicum</name>
    <dbReference type="NCBI Taxonomy" id="2981770"/>
    <lineage>
        <taxon>Bacteria</taxon>
        <taxon>Bacillati</taxon>
        <taxon>Bacillota</taxon>
        <taxon>Clostridia</taxon>
        <taxon>Lachnospirales</taxon>
        <taxon>Lachnospiraceae</taxon>
        <taxon>Gallintestinimicrobium</taxon>
    </lineage>
</organism>
<comment type="caution">
    <text evidence="8">The sequence shown here is derived from an EMBL/GenBank/DDBJ whole genome shotgun (WGS) entry which is preliminary data.</text>
</comment>
<evidence type="ECO:0000313" key="9">
    <source>
        <dbReference type="Proteomes" id="UP001199355"/>
    </source>
</evidence>
<name>A0AAE3AT63_9FIRM</name>
<evidence type="ECO:0000256" key="4">
    <source>
        <dbReference type="ARBA" id="ARBA00022833"/>
    </source>
</evidence>
<dbReference type="InterPro" id="IPR011976">
    <property type="entry name" value="Pept_M3B_oligopep-rel"/>
</dbReference>
<keyword evidence="9" id="KW-1185">Reference proteome</keyword>
<dbReference type="CDD" id="cd09606">
    <property type="entry name" value="M3B_PepF"/>
    <property type="match status" value="1"/>
</dbReference>
<proteinExistence type="inferred from homology"/>
<keyword evidence="3 6" id="KW-0378">Hydrolase</keyword>
<dbReference type="RefSeq" id="WP_308727505.1">
    <property type="nucleotide sequence ID" value="NZ_JAJEQF010000001.1"/>
</dbReference>
<comment type="similarity">
    <text evidence="6">Belongs to the peptidase M3 family.</text>
</comment>
<evidence type="ECO:0000259" key="7">
    <source>
        <dbReference type="Pfam" id="PF01432"/>
    </source>
</evidence>